<organism evidence="1 2">
    <name type="scientific">Sporosarcina globispora</name>
    <name type="common">Bacillus globisporus</name>
    <dbReference type="NCBI Taxonomy" id="1459"/>
    <lineage>
        <taxon>Bacteria</taxon>
        <taxon>Bacillati</taxon>
        <taxon>Bacillota</taxon>
        <taxon>Bacilli</taxon>
        <taxon>Bacillales</taxon>
        <taxon>Caryophanaceae</taxon>
        <taxon>Sporosarcina</taxon>
    </lineage>
</organism>
<gene>
    <name evidence="1" type="ORF">AF332_18195</name>
</gene>
<dbReference type="STRING" id="1459.AF332_18195"/>
<reference evidence="2" key="1">
    <citation type="submission" date="2015-07" db="EMBL/GenBank/DDBJ databases">
        <title>Fjat-10036 dsm4.</title>
        <authorList>
            <person name="Liu B."/>
            <person name="Wang J."/>
            <person name="Zhu Y."/>
            <person name="Liu G."/>
            <person name="Chen Q."/>
            <person name="Chen Z."/>
            <person name="Lan J."/>
            <person name="Che J."/>
            <person name="Ge C."/>
            <person name="Shi H."/>
            <person name="Pan Z."/>
            <person name="Liu X."/>
        </authorList>
    </citation>
    <scope>NUCLEOTIDE SEQUENCE [LARGE SCALE GENOMIC DNA]</scope>
    <source>
        <strain evidence="2">DSM 4</strain>
    </source>
</reference>
<accession>A0A0M0GKB4</accession>
<comment type="caution">
    <text evidence="1">The sequence shown here is derived from an EMBL/GenBank/DDBJ whole genome shotgun (WGS) entry which is preliminary data.</text>
</comment>
<evidence type="ECO:0000313" key="2">
    <source>
        <dbReference type="Proteomes" id="UP000037109"/>
    </source>
</evidence>
<dbReference type="AlphaFoldDB" id="A0A0M0GKB4"/>
<name>A0A0M0GKB4_SPOGL</name>
<keyword evidence="2" id="KW-1185">Reference proteome</keyword>
<proteinExistence type="predicted"/>
<protein>
    <submittedName>
        <fullName evidence="1">Uncharacterized protein</fullName>
    </submittedName>
</protein>
<evidence type="ECO:0000313" key="1">
    <source>
        <dbReference type="EMBL" id="KON90360.1"/>
    </source>
</evidence>
<sequence>MESLDRLSKLRIQQAYSGHGPQIENPVSAIDEARERVGKWLKAQEKVSWHACKRIFSFTLIIKNGLAKEKIDDYLLTCGWFQDFARYSFKLQPKEFIPILLNEMIRSGAASWHNDHLIASTPYQAPQKEWMNKNIKPKNWKPQDFLT</sequence>
<dbReference type="PATRIC" id="fig|1459.3.peg.4000"/>
<dbReference type="EMBL" id="LGUF01000007">
    <property type="protein sequence ID" value="KON90360.1"/>
    <property type="molecule type" value="Genomic_DNA"/>
</dbReference>
<dbReference type="Proteomes" id="UP000037109">
    <property type="component" value="Unassembled WGS sequence"/>
</dbReference>